<dbReference type="AlphaFoldDB" id="A0AAD7ECC7"/>
<evidence type="ECO:0000256" key="1">
    <source>
        <dbReference type="SAM" id="MobiDB-lite"/>
    </source>
</evidence>
<comment type="caution">
    <text evidence="2">The sequence shown here is derived from an EMBL/GenBank/DDBJ whole genome shotgun (WGS) entry which is preliminary data.</text>
</comment>
<proteinExistence type="predicted"/>
<evidence type="ECO:0000313" key="3">
    <source>
        <dbReference type="Proteomes" id="UP001218218"/>
    </source>
</evidence>
<evidence type="ECO:0000313" key="2">
    <source>
        <dbReference type="EMBL" id="KAJ7310100.1"/>
    </source>
</evidence>
<dbReference type="EMBL" id="JARIHO010000079">
    <property type="protein sequence ID" value="KAJ7310100.1"/>
    <property type="molecule type" value="Genomic_DNA"/>
</dbReference>
<feature type="region of interest" description="Disordered" evidence="1">
    <location>
        <begin position="41"/>
        <end position="108"/>
    </location>
</feature>
<accession>A0AAD7ECC7</accession>
<protein>
    <submittedName>
        <fullName evidence="2">Uncharacterized protein</fullName>
    </submittedName>
</protein>
<name>A0AAD7ECC7_9AGAR</name>
<dbReference type="Proteomes" id="UP001218218">
    <property type="component" value="Unassembled WGS sequence"/>
</dbReference>
<keyword evidence="3" id="KW-1185">Reference proteome</keyword>
<feature type="compositionally biased region" description="Basic and acidic residues" evidence="1">
    <location>
        <begin position="41"/>
        <end position="103"/>
    </location>
</feature>
<sequence length="233" mass="26359">MPQQLNKSEAKFLNQLCAISAEDADNLSVEDTTARIVEKNWRKVEQKAREEAEQKAREEATRRAKEEWLVKAEADQKAEEEWKAEEKRKKKDPAKDKRKTMETDREEEEGNVCKKQKWGLCTKWASMLQECIVATMSTRSQVCVYCHKHKIKCSLTSADTNRATGEDLSAAIQELTELTEGGLVGSFTALQDIKGSLSNIIAPESARLRLEFGEAGVAEAGKILDAWRKRKVK</sequence>
<reference evidence="2" key="1">
    <citation type="submission" date="2023-03" db="EMBL/GenBank/DDBJ databases">
        <title>Massive genome expansion in bonnet fungi (Mycena s.s.) driven by repeated elements and novel gene families across ecological guilds.</title>
        <authorList>
            <consortium name="Lawrence Berkeley National Laboratory"/>
            <person name="Harder C.B."/>
            <person name="Miyauchi S."/>
            <person name="Viragh M."/>
            <person name="Kuo A."/>
            <person name="Thoen E."/>
            <person name="Andreopoulos B."/>
            <person name="Lu D."/>
            <person name="Skrede I."/>
            <person name="Drula E."/>
            <person name="Henrissat B."/>
            <person name="Morin E."/>
            <person name="Kohler A."/>
            <person name="Barry K."/>
            <person name="LaButti K."/>
            <person name="Morin E."/>
            <person name="Salamov A."/>
            <person name="Lipzen A."/>
            <person name="Mereny Z."/>
            <person name="Hegedus B."/>
            <person name="Baldrian P."/>
            <person name="Stursova M."/>
            <person name="Weitz H."/>
            <person name="Taylor A."/>
            <person name="Grigoriev I.V."/>
            <person name="Nagy L.G."/>
            <person name="Martin F."/>
            <person name="Kauserud H."/>
        </authorList>
    </citation>
    <scope>NUCLEOTIDE SEQUENCE</scope>
    <source>
        <strain evidence="2">CBHHK002</strain>
    </source>
</reference>
<gene>
    <name evidence="2" type="ORF">DFH08DRAFT_974449</name>
</gene>
<organism evidence="2 3">
    <name type="scientific">Mycena albidolilacea</name>
    <dbReference type="NCBI Taxonomy" id="1033008"/>
    <lineage>
        <taxon>Eukaryota</taxon>
        <taxon>Fungi</taxon>
        <taxon>Dikarya</taxon>
        <taxon>Basidiomycota</taxon>
        <taxon>Agaricomycotina</taxon>
        <taxon>Agaricomycetes</taxon>
        <taxon>Agaricomycetidae</taxon>
        <taxon>Agaricales</taxon>
        <taxon>Marasmiineae</taxon>
        <taxon>Mycenaceae</taxon>
        <taxon>Mycena</taxon>
    </lineage>
</organism>